<evidence type="ECO:0000313" key="3">
    <source>
        <dbReference type="EMBL" id="PTL60128.1"/>
    </source>
</evidence>
<name>A0A2T4ULP9_9ACTN</name>
<evidence type="ECO:0000256" key="2">
    <source>
        <dbReference type="SAM" id="SignalP"/>
    </source>
</evidence>
<sequence length="521" mass="57025">MVRFPALLLLLCLLALGAAPARAAQAPVPGGWPYATLQLGMRDAEGGAGALRDLAPLGLRYHYLSGGANTGSGWTSWTKGDGSFVPAFIADSVDHGMTPVFSLYQLRETRPGRDMEEVAGFRANWGSTTTMRSWFTDLRLALQRMGSTGARTVLHVEPDLWGYLQRDARDDDPTTVTVAVGRTGLAELRGLPDTAAGLAQAVVRLRDRYARNVLLGYHLSVWGSGDDVTASDSSDPRVDELAAKSSTFLRRLGARWDLLFAEFADRDNGYRRVRDGDGGASVWTDADFRRHARFIGHVGAATGLRTVLWQTPLGNSTLDDTPGRYRDNRVEWLLGPGGGERRRQYLDAGVLAILFGKAFSDATCACDDDGDGRPDDGGVFARLARGYVQRGATPLPGATGRPSAATPVRTSRPRLRIRSAPRVRTVRRGRTLKVDVRVTASSTALTTVVAQLYQPGGRTPLRQHAFRAQRLRGRIARRYVATFRIPRTARTGTWRVKVGVFDPDWQTLWGWQPEGGRVTVR</sequence>
<accession>A0A2T4ULP9</accession>
<comment type="caution">
    <text evidence="3">The sequence shown here is derived from an EMBL/GenBank/DDBJ whole genome shotgun (WGS) entry which is preliminary data.</text>
</comment>
<dbReference type="OrthoDB" id="3845597at2"/>
<keyword evidence="2" id="KW-0732">Signal</keyword>
<feature type="signal peptide" evidence="2">
    <location>
        <begin position="1"/>
        <end position="23"/>
    </location>
</feature>
<reference evidence="3 4" key="1">
    <citation type="submission" date="2018-03" db="EMBL/GenBank/DDBJ databases">
        <title>Aquarubrobacter algicola gen. nov., sp. nov., a novel actinobacterium isolated from shallow eutrophic lake during the end of cyanobacterial harmful algal blooms.</title>
        <authorList>
            <person name="Chun S.J."/>
        </authorList>
    </citation>
    <scope>NUCLEOTIDE SEQUENCE [LARGE SCALE GENOMIC DNA]</scope>
    <source>
        <strain evidence="3 4">Seoho-28</strain>
    </source>
</reference>
<keyword evidence="4" id="KW-1185">Reference proteome</keyword>
<dbReference type="Proteomes" id="UP000240739">
    <property type="component" value="Unassembled WGS sequence"/>
</dbReference>
<feature type="chain" id="PRO_5015549792" evidence="2">
    <location>
        <begin position="24"/>
        <end position="521"/>
    </location>
</feature>
<feature type="region of interest" description="Disordered" evidence="1">
    <location>
        <begin position="391"/>
        <end position="411"/>
    </location>
</feature>
<gene>
    <name evidence="3" type="ORF">C7Y72_10960</name>
</gene>
<protein>
    <submittedName>
        <fullName evidence="3">Uncharacterized protein</fullName>
    </submittedName>
</protein>
<dbReference type="EMBL" id="PYYB01000001">
    <property type="protein sequence ID" value="PTL60128.1"/>
    <property type="molecule type" value="Genomic_DNA"/>
</dbReference>
<proteinExistence type="predicted"/>
<dbReference type="RefSeq" id="WP_107568773.1">
    <property type="nucleotide sequence ID" value="NZ_PYYB01000001.1"/>
</dbReference>
<evidence type="ECO:0000313" key="4">
    <source>
        <dbReference type="Proteomes" id="UP000240739"/>
    </source>
</evidence>
<dbReference type="AlphaFoldDB" id="A0A2T4ULP9"/>
<evidence type="ECO:0000256" key="1">
    <source>
        <dbReference type="SAM" id="MobiDB-lite"/>
    </source>
</evidence>
<organism evidence="3 4">
    <name type="scientific">Paraconexibacter algicola</name>
    <dbReference type="NCBI Taxonomy" id="2133960"/>
    <lineage>
        <taxon>Bacteria</taxon>
        <taxon>Bacillati</taxon>
        <taxon>Actinomycetota</taxon>
        <taxon>Thermoleophilia</taxon>
        <taxon>Solirubrobacterales</taxon>
        <taxon>Paraconexibacteraceae</taxon>
        <taxon>Paraconexibacter</taxon>
    </lineage>
</organism>